<proteinExistence type="inferred from homology"/>
<dbReference type="InterPro" id="IPR036188">
    <property type="entry name" value="FAD/NAD-bd_sf"/>
</dbReference>
<dbReference type="GO" id="GO:0047545">
    <property type="term" value="F:(S)-2-hydroxyglutarate dehydrogenase activity"/>
    <property type="evidence" value="ECO:0007669"/>
    <property type="project" value="UniProtKB-EC"/>
</dbReference>
<evidence type="ECO:0000256" key="5">
    <source>
        <dbReference type="ARBA" id="ARBA00036066"/>
    </source>
</evidence>
<keyword evidence="9" id="KW-0175">Coiled coil</keyword>
<name>A0AAN8FRA4_TRICO</name>
<evidence type="ECO:0000256" key="6">
    <source>
        <dbReference type="ARBA" id="ARBA00037941"/>
    </source>
</evidence>
<accession>A0AAN8FRA4</accession>
<keyword evidence="2" id="KW-0285">Flavoprotein</keyword>
<keyword evidence="4" id="KW-0560">Oxidoreductase</keyword>
<dbReference type="EMBL" id="WIXE01003903">
    <property type="protein sequence ID" value="KAK5983512.1"/>
    <property type="molecule type" value="Genomic_DNA"/>
</dbReference>
<dbReference type="Proteomes" id="UP001331761">
    <property type="component" value="Unassembled WGS sequence"/>
</dbReference>
<dbReference type="PANTHER" id="PTHR43104">
    <property type="entry name" value="L-2-HYDROXYGLUTARATE DEHYDROGENASE, MITOCHONDRIAL"/>
    <property type="match status" value="1"/>
</dbReference>
<dbReference type="EC" id="1.1.99.2" evidence="7"/>
<evidence type="ECO:0000256" key="9">
    <source>
        <dbReference type="SAM" id="Coils"/>
    </source>
</evidence>
<evidence type="ECO:0000256" key="3">
    <source>
        <dbReference type="ARBA" id="ARBA00022827"/>
    </source>
</evidence>
<reference evidence="11 12" key="1">
    <citation type="submission" date="2019-10" db="EMBL/GenBank/DDBJ databases">
        <title>Assembly and Annotation for the nematode Trichostrongylus colubriformis.</title>
        <authorList>
            <person name="Martin J."/>
        </authorList>
    </citation>
    <scope>NUCLEOTIDE SEQUENCE [LARGE SCALE GENOMIC DNA]</scope>
    <source>
        <strain evidence="11">G859</strain>
        <tissue evidence="11">Whole worm</tissue>
    </source>
</reference>
<keyword evidence="3" id="KW-0274">FAD</keyword>
<evidence type="ECO:0000313" key="12">
    <source>
        <dbReference type="Proteomes" id="UP001331761"/>
    </source>
</evidence>
<evidence type="ECO:0000256" key="7">
    <source>
        <dbReference type="ARBA" id="ARBA00038878"/>
    </source>
</evidence>
<dbReference type="SUPFAM" id="SSF51905">
    <property type="entry name" value="FAD/NAD(P)-binding domain"/>
    <property type="match status" value="1"/>
</dbReference>
<feature type="domain" description="FAD dependent oxidoreductase" evidence="10">
    <location>
        <begin position="147"/>
        <end position="531"/>
    </location>
</feature>
<feature type="coiled-coil region" evidence="9">
    <location>
        <begin position="7"/>
        <end position="48"/>
    </location>
</feature>
<evidence type="ECO:0000256" key="8">
    <source>
        <dbReference type="ARBA" id="ARBA00041137"/>
    </source>
</evidence>
<dbReference type="Gene3D" id="3.50.50.60">
    <property type="entry name" value="FAD/NAD(P)-binding domain"/>
    <property type="match status" value="1"/>
</dbReference>
<protein>
    <recommendedName>
        <fullName evidence="8">L-2-hydroxyglutarate dehydrogenase, mitochondrial</fullName>
        <ecNumber evidence="7">1.1.99.2</ecNumber>
    </recommendedName>
</protein>
<dbReference type="PANTHER" id="PTHR43104:SF2">
    <property type="entry name" value="L-2-HYDROXYGLUTARATE DEHYDROGENASE, MITOCHONDRIAL"/>
    <property type="match status" value="1"/>
</dbReference>
<comment type="catalytic activity">
    <reaction evidence="5">
        <text>(S)-2-hydroxyglutarate + A = 2-oxoglutarate + AH2</text>
        <dbReference type="Rhea" id="RHEA:21252"/>
        <dbReference type="ChEBI" id="CHEBI:13193"/>
        <dbReference type="ChEBI" id="CHEBI:16782"/>
        <dbReference type="ChEBI" id="CHEBI:16810"/>
        <dbReference type="ChEBI" id="CHEBI:17499"/>
        <dbReference type="EC" id="1.1.99.2"/>
    </reaction>
</comment>
<dbReference type="Pfam" id="PF01266">
    <property type="entry name" value="DAO"/>
    <property type="match status" value="1"/>
</dbReference>
<keyword evidence="12" id="KW-1185">Reference proteome</keyword>
<comment type="similarity">
    <text evidence="6">Belongs to the L2HGDH family.</text>
</comment>
<evidence type="ECO:0000256" key="1">
    <source>
        <dbReference type="ARBA" id="ARBA00001974"/>
    </source>
</evidence>
<comment type="caution">
    <text evidence="11">The sequence shown here is derived from an EMBL/GenBank/DDBJ whole genome shotgun (WGS) entry which is preliminary data.</text>
</comment>
<evidence type="ECO:0000313" key="11">
    <source>
        <dbReference type="EMBL" id="KAK5983512.1"/>
    </source>
</evidence>
<evidence type="ECO:0000259" key="10">
    <source>
        <dbReference type="Pfam" id="PF01266"/>
    </source>
</evidence>
<organism evidence="11 12">
    <name type="scientific">Trichostrongylus colubriformis</name>
    <name type="common">Black scour worm</name>
    <dbReference type="NCBI Taxonomy" id="6319"/>
    <lineage>
        <taxon>Eukaryota</taxon>
        <taxon>Metazoa</taxon>
        <taxon>Ecdysozoa</taxon>
        <taxon>Nematoda</taxon>
        <taxon>Chromadorea</taxon>
        <taxon>Rhabditida</taxon>
        <taxon>Rhabditina</taxon>
        <taxon>Rhabditomorpha</taxon>
        <taxon>Strongyloidea</taxon>
        <taxon>Trichostrongylidae</taxon>
        <taxon>Trichostrongylus</taxon>
    </lineage>
</organism>
<evidence type="ECO:0000256" key="4">
    <source>
        <dbReference type="ARBA" id="ARBA00023002"/>
    </source>
</evidence>
<dbReference type="NCBIfam" id="NF008726">
    <property type="entry name" value="PRK11728.1"/>
    <property type="match status" value="1"/>
</dbReference>
<evidence type="ECO:0000256" key="2">
    <source>
        <dbReference type="ARBA" id="ARBA00022630"/>
    </source>
</evidence>
<gene>
    <name evidence="11" type="ORF">GCK32_001127</name>
</gene>
<comment type="cofactor">
    <cofactor evidence="1">
        <name>FAD</name>
        <dbReference type="ChEBI" id="CHEBI:57692"/>
    </cofactor>
</comment>
<dbReference type="InterPro" id="IPR006076">
    <property type="entry name" value="FAD-dep_OxRdtase"/>
</dbReference>
<dbReference type="AlphaFoldDB" id="A0AAN8FRA4"/>
<dbReference type="Gene3D" id="3.30.9.10">
    <property type="entry name" value="D-Amino Acid Oxidase, subunit A, domain 2"/>
    <property type="match status" value="1"/>
</dbReference>
<sequence>MSDAERMVQLEEEKELLRDELAEAKVQIMELERALQLVNDTKRRTEAMHQAAKQEWERQLLLRNEEGEDQRRSLTVISLFRPPHHPFLLLGRKSHLLPHRVTGRAIAIVAMTLPRAVIRNTRHLIHINAIRCVSNAPAANQPPQKFDIAVVGGGIVGSATARQLKMEYPQLKICLLEKESKMSPHQSGNNSGVIHAGIYYTPGTLKAKLCVEGMDLAYKFFAENNFPHKKAGKLIVAVEPEEIPRLENLYERSQKNNCKDIKMIDGSQIKEYEPYCKGLKALWSPHTGVVDWGEVARAFANDFEKKGGTVYINYPLKAVSSSPDPNYPIALHSTAQNCHIHAKNLITCTGLQSDRVAQLTGCSPDPKIIPFRGEYLYLKPEKRYLCRGNIYPVPNPGLPFLGVHFTPRMDGNIILGPNAVLAYKREGYGYFQISPYDLFESLSYSGMRKLVFKYLKYGLTELYRGIFIHAQVKQLQRFVPELKLSDVTRGFTGVRAQAMDPQGNLVDDFVFDSGTGPVMNVRASSHRWTHSRPMLT</sequence>